<dbReference type="Pfam" id="PF01479">
    <property type="entry name" value="S4"/>
    <property type="match status" value="1"/>
</dbReference>
<evidence type="ECO:0000256" key="4">
    <source>
        <dbReference type="ARBA" id="ARBA00022980"/>
    </source>
</evidence>
<dbReference type="GO" id="GO:0003735">
    <property type="term" value="F:structural constituent of ribosome"/>
    <property type="evidence" value="ECO:0007669"/>
    <property type="project" value="InterPro"/>
</dbReference>
<dbReference type="OrthoDB" id="9803672at2"/>
<evidence type="ECO:0000256" key="8">
    <source>
        <dbReference type="RuleBase" id="RU003699"/>
    </source>
</evidence>
<dbReference type="GO" id="GO:0015935">
    <property type="term" value="C:small ribosomal subunit"/>
    <property type="evidence" value="ECO:0007669"/>
    <property type="project" value="InterPro"/>
</dbReference>
<evidence type="ECO:0000256" key="5">
    <source>
        <dbReference type="ARBA" id="ARBA00023274"/>
    </source>
</evidence>
<feature type="domain" description="Small ribosomal subunit protein uS4 N-terminal" evidence="11">
    <location>
        <begin position="3"/>
        <end position="93"/>
    </location>
</feature>
<dbReference type="InterPro" id="IPR002942">
    <property type="entry name" value="S4_RNA-bd"/>
</dbReference>
<dbReference type="InterPro" id="IPR036986">
    <property type="entry name" value="S4_RNA-bd_sf"/>
</dbReference>
<comment type="caution">
    <text evidence="12">The sequence shown here is derived from an EMBL/GenBank/DDBJ whole genome shotgun (WGS) entry which is preliminary data.</text>
</comment>
<dbReference type="Pfam" id="PF00163">
    <property type="entry name" value="Ribosomal_S4"/>
    <property type="match status" value="1"/>
</dbReference>
<evidence type="ECO:0000256" key="1">
    <source>
        <dbReference type="ARBA" id="ARBA00007465"/>
    </source>
</evidence>
<dbReference type="NCBIfam" id="NF003717">
    <property type="entry name" value="PRK05327.1"/>
    <property type="match status" value="1"/>
</dbReference>
<keyword evidence="13" id="KW-1185">Reference proteome</keyword>
<gene>
    <name evidence="7" type="primary">rpsD</name>
    <name evidence="12" type="ORF">BCF89_10278</name>
</gene>
<protein>
    <recommendedName>
        <fullName evidence="6 7">Small ribosomal subunit protein uS4</fullName>
    </recommendedName>
</protein>
<dbReference type="InterPro" id="IPR022801">
    <property type="entry name" value="Ribosomal_uS4"/>
</dbReference>
<evidence type="ECO:0000256" key="9">
    <source>
        <dbReference type="SAM" id="MobiDB-lite"/>
    </source>
</evidence>
<evidence type="ECO:0000259" key="11">
    <source>
        <dbReference type="SMART" id="SM01390"/>
    </source>
</evidence>
<proteinExistence type="inferred from homology"/>
<evidence type="ECO:0000256" key="7">
    <source>
        <dbReference type="HAMAP-Rule" id="MF_01306"/>
    </source>
</evidence>
<evidence type="ECO:0000259" key="10">
    <source>
        <dbReference type="SMART" id="SM00363"/>
    </source>
</evidence>
<evidence type="ECO:0000313" key="13">
    <source>
        <dbReference type="Proteomes" id="UP000249646"/>
    </source>
</evidence>
<dbReference type="PROSITE" id="PS00632">
    <property type="entry name" value="RIBOSOMAL_S4"/>
    <property type="match status" value="1"/>
</dbReference>
<dbReference type="SUPFAM" id="SSF55174">
    <property type="entry name" value="Alpha-L RNA-binding motif"/>
    <property type="match status" value="1"/>
</dbReference>
<dbReference type="Gene3D" id="3.10.290.10">
    <property type="entry name" value="RNA-binding S4 domain"/>
    <property type="match status" value="1"/>
</dbReference>
<keyword evidence="5 7" id="KW-0687">Ribonucleoprotein</keyword>
<organism evidence="12 13">
    <name type="scientific">Metamycoplasma auris</name>
    <dbReference type="NCBI Taxonomy" id="51363"/>
    <lineage>
        <taxon>Bacteria</taxon>
        <taxon>Bacillati</taxon>
        <taxon>Mycoplasmatota</taxon>
        <taxon>Mycoplasmoidales</taxon>
        <taxon>Metamycoplasmataceae</taxon>
        <taxon>Metamycoplasma</taxon>
    </lineage>
</organism>
<comment type="similarity">
    <text evidence="1 7 8">Belongs to the universal ribosomal protein uS4 family.</text>
</comment>
<dbReference type="CDD" id="cd00165">
    <property type="entry name" value="S4"/>
    <property type="match status" value="1"/>
</dbReference>
<keyword evidence="4 7" id="KW-0689">Ribosomal protein</keyword>
<dbReference type="FunFam" id="3.10.290.10:FF:000001">
    <property type="entry name" value="30S ribosomal protein S4"/>
    <property type="match status" value="1"/>
</dbReference>
<reference evidence="12 13" key="1">
    <citation type="submission" date="2018-06" db="EMBL/GenBank/DDBJ databases">
        <title>Genomic Encyclopedia of Archaeal and Bacterial Type Strains, Phase II (KMG-II): from individual species to whole genera.</title>
        <authorList>
            <person name="Goeker M."/>
        </authorList>
    </citation>
    <scope>NUCLEOTIDE SEQUENCE [LARGE SCALE GENOMIC DNA]</scope>
    <source>
        <strain evidence="12 13">ATCC 51348</strain>
    </source>
</reference>
<dbReference type="InterPro" id="IPR018079">
    <property type="entry name" value="Ribosomal_uS4_CS"/>
</dbReference>
<dbReference type="GO" id="GO:0042274">
    <property type="term" value="P:ribosomal small subunit biogenesis"/>
    <property type="evidence" value="ECO:0007669"/>
    <property type="project" value="TreeGrafter"/>
</dbReference>
<accession>A0A2W7G686</accession>
<evidence type="ECO:0000256" key="3">
    <source>
        <dbReference type="ARBA" id="ARBA00022884"/>
    </source>
</evidence>
<dbReference type="PANTHER" id="PTHR11831:SF4">
    <property type="entry name" value="SMALL RIBOSOMAL SUBUNIT PROTEIN US4M"/>
    <property type="match status" value="1"/>
</dbReference>
<dbReference type="HAMAP" id="MF_01306_B">
    <property type="entry name" value="Ribosomal_uS4_B"/>
    <property type="match status" value="1"/>
</dbReference>
<dbReference type="NCBIfam" id="TIGR01017">
    <property type="entry name" value="rpsD_bact"/>
    <property type="match status" value="1"/>
</dbReference>
<comment type="subunit">
    <text evidence="7">Part of the 30S ribosomal subunit. Contacts protein S5. The interaction surface between S4 and S5 is involved in control of translational fidelity.</text>
</comment>
<dbReference type="Proteomes" id="UP000249646">
    <property type="component" value="Unassembled WGS sequence"/>
</dbReference>
<dbReference type="GO" id="GO:0019843">
    <property type="term" value="F:rRNA binding"/>
    <property type="evidence" value="ECO:0007669"/>
    <property type="project" value="UniProtKB-UniRule"/>
</dbReference>
<dbReference type="Gene3D" id="1.10.1050.10">
    <property type="entry name" value="Ribosomal Protein S4 Delta 41, Chain A, domain 1"/>
    <property type="match status" value="1"/>
</dbReference>
<dbReference type="PROSITE" id="PS50889">
    <property type="entry name" value="S4"/>
    <property type="match status" value="1"/>
</dbReference>
<dbReference type="PANTHER" id="PTHR11831">
    <property type="entry name" value="30S 40S RIBOSOMAL PROTEIN"/>
    <property type="match status" value="1"/>
</dbReference>
<feature type="domain" description="RNA-binding S4" evidence="10">
    <location>
        <begin position="94"/>
        <end position="158"/>
    </location>
</feature>
<dbReference type="EMBL" id="QKUB01000002">
    <property type="protein sequence ID" value="PZW01454.1"/>
    <property type="molecule type" value="Genomic_DNA"/>
</dbReference>
<dbReference type="InterPro" id="IPR001912">
    <property type="entry name" value="Ribosomal_uS4_N"/>
</dbReference>
<dbReference type="GO" id="GO:0006412">
    <property type="term" value="P:translation"/>
    <property type="evidence" value="ECO:0007669"/>
    <property type="project" value="UniProtKB-UniRule"/>
</dbReference>
<dbReference type="SMART" id="SM01390">
    <property type="entry name" value="Ribosomal_S4"/>
    <property type="match status" value="1"/>
</dbReference>
<keyword evidence="2 7" id="KW-0699">rRNA-binding</keyword>
<sequence length="200" mass="23216">MSRFLGSIFKKSRRYGTSLLENNKEFTKGKKRTTAPGQHGAKRTKPSDYQLHMYEKQKVRFMYGLNERQFKNLFNVAARKSGVTGTNLLQLVESRLDNLIFRGGFARTRAQARQFVNHNHVTVDGHKANIPSMIIKTGSVIEIKPSLQNNDELKAALEVMQTSPWLTRENFKVTYTRLPERNEFAKEIDESLIVEYYNRR</sequence>
<comment type="function">
    <text evidence="7">One of the primary rRNA binding proteins, it binds directly to 16S rRNA where it nucleates assembly of the body of the 30S subunit.</text>
</comment>
<keyword evidence="3 7" id="KW-0694">RNA-binding</keyword>
<evidence type="ECO:0000256" key="6">
    <source>
        <dbReference type="ARBA" id="ARBA00035254"/>
    </source>
</evidence>
<dbReference type="RefSeq" id="WP_111518266.1">
    <property type="nucleotide sequence ID" value="NZ_QKUB01000002.1"/>
</dbReference>
<dbReference type="SMART" id="SM00363">
    <property type="entry name" value="S4"/>
    <property type="match status" value="1"/>
</dbReference>
<dbReference type="AlphaFoldDB" id="A0A2W7G686"/>
<evidence type="ECO:0000256" key="2">
    <source>
        <dbReference type="ARBA" id="ARBA00022730"/>
    </source>
</evidence>
<comment type="function">
    <text evidence="7">With S5 and S12 plays an important role in translational accuracy.</text>
</comment>
<name>A0A2W7G686_9BACT</name>
<dbReference type="InterPro" id="IPR005709">
    <property type="entry name" value="Ribosomal_uS4_bac-type"/>
</dbReference>
<evidence type="ECO:0000313" key="12">
    <source>
        <dbReference type="EMBL" id="PZW01454.1"/>
    </source>
</evidence>
<feature type="region of interest" description="Disordered" evidence="9">
    <location>
        <begin position="20"/>
        <end position="45"/>
    </location>
</feature>